<keyword evidence="2" id="KW-1185">Reference proteome</keyword>
<accession>A0ACC2WKS2</accession>
<proteinExistence type="predicted"/>
<reference evidence="1" key="1">
    <citation type="submission" date="2023-04" db="EMBL/GenBank/DDBJ databases">
        <title>Draft Genome sequencing of Naganishia species isolated from polar environments using Oxford Nanopore Technology.</title>
        <authorList>
            <person name="Leo P."/>
            <person name="Venkateswaran K."/>
        </authorList>
    </citation>
    <scope>NUCLEOTIDE SEQUENCE</scope>
    <source>
        <strain evidence="1">MNA-CCFEE 5261</strain>
    </source>
</reference>
<gene>
    <name evidence="1" type="ORF">QFC19_000872</name>
</gene>
<name>A0ACC2WKS2_9TREE</name>
<organism evidence="1 2">
    <name type="scientific">Naganishia cerealis</name>
    <dbReference type="NCBI Taxonomy" id="610337"/>
    <lineage>
        <taxon>Eukaryota</taxon>
        <taxon>Fungi</taxon>
        <taxon>Dikarya</taxon>
        <taxon>Basidiomycota</taxon>
        <taxon>Agaricomycotina</taxon>
        <taxon>Tremellomycetes</taxon>
        <taxon>Filobasidiales</taxon>
        <taxon>Filobasidiaceae</taxon>
        <taxon>Naganishia</taxon>
    </lineage>
</organism>
<evidence type="ECO:0000313" key="2">
    <source>
        <dbReference type="Proteomes" id="UP001241377"/>
    </source>
</evidence>
<sequence>MDLQDELLRDWDDSDVEAQNEAEHGGGTQEIGNDTKSEQDHQKTEENDTLNNPSPQQNSHSDESLLESVRQLLTQRRQHDIQTKSITKEVPIFTFLPQLRQLLERFRGGSTDYMELLNSIEKPESNEEYQFVLAVNDLATIINDEIRFLHSFVKHHYKLVFPELDSLVASAVDYAKSVLVLKQDLALVRDHREELAGFLSSEKILLLTMAAVQNGDHFRLNDFDIRQVLDGCVMMVELSSFLDDSRTYIALRVQTMCPNLAKLVGSVTASQLLVATGSLRQLAATPACNLASLGAREYSDTDDNTAKGAVRQTGYLFHCDLVRFLPLEVVKQAMRIVSGKVVLAARIDLARTSPDGSVGASYRQELHEKIDKLLTPPENRGDKALPVPVDQKLKKRGGRRFRKMKERFQMSELRRAQNRMEFGKAEDTVLDSFGNEVGLGMSAREKIAVNENTGARMSKRMAERIGGDDKRQKR</sequence>
<dbReference type="EMBL" id="JASBWR010000006">
    <property type="protein sequence ID" value="KAJ9111950.1"/>
    <property type="molecule type" value="Genomic_DNA"/>
</dbReference>
<evidence type="ECO:0000313" key="1">
    <source>
        <dbReference type="EMBL" id="KAJ9111950.1"/>
    </source>
</evidence>
<dbReference type="Proteomes" id="UP001241377">
    <property type="component" value="Unassembled WGS sequence"/>
</dbReference>
<protein>
    <submittedName>
        <fullName evidence="1">Uncharacterized protein</fullName>
    </submittedName>
</protein>
<comment type="caution">
    <text evidence="1">The sequence shown here is derived from an EMBL/GenBank/DDBJ whole genome shotgun (WGS) entry which is preliminary data.</text>
</comment>